<dbReference type="AlphaFoldDB" id="A0A327X2G7"/>
<gene>
    <name evidence="1" type="ORF">LX87_02022</name>
</gene>
<sequence length="58" mass="6333">MILETDGQAVFIPNPSALEMIAWGKRASSCGKTESSLIKKRKRRYLAGNGSSSVCEKM</sequence>
<dbReference type="Proteomes" id="UP000248790">
    <property type="component" value="Unassembled WGS sequence"/>
</dbReference>
<dbReference type="EMBL" id="QLMC01000002">
    <property type="protein sequence ID" value="RAK00320.1"/>
    <property type="molecule type" value="Genomic_DNA"/>
</dbReference>
<name>A0A327X2G7_LARAB</name>
<evidence type="ECO:0000313" key="2">
    <source>
        <dbReference type="Proteomes" id="UP000248790"/>
    </source>
</evidence>
<accession>A0A327X2G7</accession>
<proteinExistence type="predicted"/>
<evidence type="ECO:0000313" key="1">
    <source>
        <dbReference type="EMBL" id="RAK00320.1"/>
    </source>
</evidence>
<dbReference type="RefSeq" id="WP_211325289.1">
    <property type="nucleotide sequence ID" value="NZ_QLMC01000002.1"/>
</dbReference>
<keyword evidence="2" id="KW-1185">Reference proteome</keyword>
<comment type="caution">
    <text evidence="1">The sequence shown here is derived from an EMBL/GenBank/DDBJ whole genome shotgun (WGS) entry which is preliminary data.</text>
</comment>
<protein>
    <submittedName>
        <fullName evidence="1">Uncharacterized protein</fullName>
    </submittedName>
</protein>
<reference evidence="1 2" key="1">
    <citation type="submission" date="2018-06" db="EMBL/GenBank/DDBJ databases">
        <title>Genomic Encyclopedia of Archaeal and Bacterial Type Strains, Phase II (KMG-II): from individual species to whole genera.</title>
        <authorList>
            <person name="Goeker M."/>
        </authorList>
    </citation>
    <scope>NUCLEOTIDE SEQUENCE [LARGE SCALE GENOMIC DNA]</scope>
    <source>
        <strain evidence="1 2">DSM 21851</strain>
    </source>
</reference>
<organism evidence="1 2">
    <name type="scientific">Larkinella arboricola</name>
    <dbReference type="NCBI Taxonomy" id="643671"/>
    <lineage>
        <taxon>Bacteria</taxon>
        <taxon>Pseudomonadati</taxon>
        <taxon>Bacteroidota</taxon>
        <taxon>Cytophagia</taxon>
        <taxon>Cytophagales</taxon>
        <taxon>Spirosomataceae</taxon>
        <taxon>Larkinella</taxon>
    </lineage>
</organism>